<comment type="similarity">
    <text evidence="3">Belongs to the cytochrome b560 family.</text>
</comment>
<comment type="subcellular location">
    <subcellularLocation>
        <location evidence="2">Membrane</location>
        <topology evidence="2">Multi-pass membrane protein</topology>
    </subcellularLocation>
</comment>
<dbReference type="PROSITE" id="PS01001">
    <property type="entry name" value="SDH_CYT_2"/>
    <property type="match status" value="1"/>
</dbReference>
<evidence type="ECO:0000256" key="4">
    <source>
        <dbReference type="ARBA" id="ARBA00020076"/>
    </source>
</evidence>
<comment type="cofactor">
    <cofactor evidence="12">
        <name>heme</name>
        <dbReference type="ChEBI" id="CHEBI:30413"/>
    </cofactor>
    <text evidence="12">The heme is bound between the two transmembrane subunits.</text>
</comment>
<keyword evidence="5 12" id="KW-0349">Heme</keyword>
<evidence type="ECO:0000313" key="14">
    <source>
        <dbReference type="EMBL" id="PCE41250.1"/>
    </source>
</evidence>
<dbReference type="InterPro" id="IPR000701">
    <property type="entry name" value="SuccDH_FuR_B_TM-su"/>
</dbReference>
<evidence type="ECO:0000256" key="10">
    <source>
        <dbReference type="ARBA" id="ARBA00023136"/>
    </source>
</evidence>
<dbReference type="GO" id="GO:0046872">
    <property type="term" value="F:metal ion binding"/>
    <property type="evidence" value="ECO:0007669"/>
    <property type="project" value="UniProtKB-KW"/>
</dbReference>
<dbReference type="KEGG" id="rdi:CMV14_08335"/>
<proteinExistence type="inferred from homology"/>
<keyword evidence="7 12" id="KW-0479">Metal-binding</keyword>
<evidence type="ECO:0000256" key="1">
    <source>
        <dbReference type="ARBA" id="ARBA00004050"/>
    </source>
</evidence>
<evidence type="ECO:0000256" key="11">
    <source>
        <dbReference type="ARBA" id="ARBA00025912"/>
    </source>
</evidence>
<comment type="subunit">
    <text evidence="11">Part of an enzyme complex containing four subunits: a flavoprotein, an iron-sulfur protein, plus two membrane-anchoring proteins, SdhC and SdhD. The complex can form homotrimers.</text>
</comment>
<dbReference type="EMBL" id="NWUF01000017">
    <property type="protein sequence ID" value="PCE41250.1"/>
    <property type="molecule type" value="Genomic_DNA"/>
</dbReference>
<accession>A0A2A4FU44</accession>
<dbReference type="GO" id="GO:0016020">
    <property type="term" value="C:membrane"/>
    <property type="evidence" value="ECO:0007669"/>
    <property type="project" value="UniProtKB-SubCell"/>
</dbReference>
<dbReference type="PROSITE" id="PS01000">
    <property type="entry name" value="SDH_CYT_1"/>
    <property type="match status" value="1"/>
</dbReference>
<feature type="binding site" description="axial binding residue" evidence="12">
    <location>
        <position position="83"/>
    </location>
    <ligand>
        <name>heme</name>
        <dbReference type="ChEBI" id="CHEBI:30413"/>
        <note>ligand shared with second transmembrane subunit</note>
    </ligand>
    <ligandPart>
        <name>Fe</name>
        <dbReference type="ChEBI" id="CHEBI:18248"/>
    </ligandPart>
</feature>
<keyword evidence="10 13" id="KW-0472">Membrane</keyword>
<comment type="function">
    <text evidence="1">Membrane-anchoring subunit of succinate dehydrogenase (SDH).</text>
</comment>
<dbReference type="InterPro" id="IPR034804">
    <property type="entry name" value="SQR/QFR_C/D"/>
</dbReference>
<protein>
    <recommendedName>
        <fullName evidence="4">Succinate dehydrogenase cytochrome b556 subunit</fullName>
    </recommendedName>
</protein>
<dbReference type="Pfam" id="PF01127">
    <property type="entry name" value="Sdh_cyt"/>
    <property type="match status" value="1"/>
</dbReference>
<keyword evidence="9 12" id="KW-0408">Iron</keyword>
<reference evidence="14 15" key="1">
    <citation type="submission" date="2017-09" db="EMBL/GenBank/DDBJ databases">
        <title>The Catabolism of 3,6-Dichlorosalicylic acid is Initiated by the Cytochrome P450 Monooxygenase DsmABC in Rhizorhabdus dicambivorans Ndbn-20.</title>
        <authorList>
            <person name="Na L."/>
        </authorList>
    </citation>
    <scope>NUCLEOTIDE SEQUENCE [LARGE SCALE GENOMIC DNA]</scope>
    <source>
        <strain evidence="14 15">Ndbn-20m</strain>
    </source>
</reference>
<evidence type="ECO:0000256" key="9">
    <source>
        <dbReference type="ARBA" id="ARBA00023004"/>
    </source>
</evidence>
<evidence type="ECO:0000256" key="2">
    <source>
        <dbReference type="ARBA" id="ARBA00004141"/>
    </source>
</evidence>
<evidence type="ECO:0000256" key="13">
    <source>
        <dbReference type="SAM" id="Phobius"/>
    </source>
</evidence>
<dbReference type="InterPro" id="IPR018495">
    <property type="entry name" value="Succ_DH_cyt_bsu_CS"/>
</dbReference>
<evidence type="ECO:0000256" key="3">
    <source>
        <dbReference type="ARBA" id="ARBA00007244"/>
    </source>
</evidence>
<evidence type="ECO:0000256" key="12">
    <source>
        <dbReference type="PIRSR" id="PIRSR000178-1"/>
    </source>
</evidence>
<name>A0A2A4FU44_9SPHN</name>
<keyword evidence="15" id="KW-1185">Reference proteome</keyword>
<dbReference type="PANTHER" id="PTHR10978:SF5">
    <property type="entry name" value="SUCCINATE DEHYDROGENASE CYTOCHROME B560 SUBUNIT, MITOCHONDRIAL"/>
    <property type="match status" value="1"/>
</dbReference>
<evidence type="ECO:0000256" key="8">
    <source>
        <dbReference type="ARBA" id="ARBA00022989"/>
    </source>
</evidence>
<feature type="transmembrane region" description="Helical" evidence="13">
    <location>
        <begin position="67"/>
        <end position="88"/>
    </location>
</feature>
<feature type="transmembrane region" description="Helical" evidence="13">
    <location>
        <begin position="26"/>
        <end position="47"/>
    </location>
</feature>
<evidence type="ECO:0000256" key="6">
    <source>
        <dbReference type="ARBA" id="ARBA00022692"/>
    </source>
</evidence>
<dbReference type="AlphaFoldDB" id="A0A2A4FU44"/>
<dbReference type="Gene3D" id="1.20.1300.10">
    <property type="entry name" value="Fumarate reductase/succinate dehydrogenase, transmembrane subunit"/>
    <property type="match status" value="1"/>
</dbReference>
<feature type="transmembrane region" description="Helical" evidence="13">
    <location>
        <begin position="109"/>
        <end position="131"/>
    </location>
</feature>
<dbReference type="GO" id="GO:0009055">
    <property type="term" value="F:electron transfer activity"/>
    <property type="evidence" value="ECO:0007669"/>
    <property type="project" value="InterPro"/>
</dbReference>
<evidence type="ECO:0000313" key="15">
    <source>
        <dbReference type="Proteomes" id="UP000218934"/>
    </source>
</evidence>
<dbReference type="RefSeq" id="WP_066968479.1">
    <property type="nucleotide sequence ID" value="NZ_CP023449.1"/>
</dbReference>
<evidence type="ECO:0000256" key="5">
    <source>
        <dbReference type="ARBA" id="ARBA00022617"/>
    </source>
</evidence>
<organism evidence="14 15">
    <name type="scientific">Rhizorhabdus dicambivorans</name>
    <dbReference type="NCBI Taxonomy" id="1850238"/>
    <lineage>
        <taxon>Bacteria</taxon>
        <taxon>Pseudomonadati</taxon>
        <taxon>Pseudomonadota</taxon>
        <taxon>Alphaproteobacteria</taxon>
        <taxon>Sphingomonadales</taxon>
        <taxon>Sphingomonadaceae</taxon>
        <taxon>Rhizorhabdus</taxon>
    </lineage>
</organism>
<dbReference type="SUPFAM" id="SSF81343">
    <property type="entry name" value="Fumarate reductase respiratory complex transmembrane subunits"/>
    <property type="match status" value="1"/>
</dbReference>
<dbReference type="InterPro" id="IPR014314">
    <property type="entry name" value="Succ_DH_cytb556"/>
</dbReference>
<comment type="caution">
    <text evidence="14">The sequence shown here is derived from an EMBL/GenBank/DDBJ whole genome shotgun (WGS) entry which is preliminary data.</text>
</comment>
<dbReference type="GO" id="GO:0006099">
    <property type="term" value="P:tricarboxylic acid cycle"/>
    <property type="evidence" value="ECO:0007669"/>
    <property type="project" value="InterPro"/>
</dbReference>
<evidence type="ECO:0000256" key="7">
    <source>
        <dbReference type="ARBA" id="ARBA00022723"/>
    </source>
</evidence>
<keyword evidence="8 13" id="KW-1133">Transmembrane helix</keyword>
<dbReference type="Proteomes" id="UP000218934">
    <property type="component" value="Unassembled WGS sequence"/>
</dbReference>
<gene>
    <name evidence="14" type="primary">sdhC</name>
    <name evidence="14" type="ORF">COO09_16375</name>
</gene>
<dbReference type="OrthoDB" id="9799441at2"/>
<sequence>MSRNPGRPLSPHLTIWRWGPHMLVSILHRATGVGMAIVAGLGFVWWLVAAAMGAEAYETFYKVATSWFGYLVAIGLTWAFFQHLFSALRHFVMDVGAGYELKTNKTGAILTMAGSVLVTLLIWAPILATLANKGAE</sequence>
<dbReference type="PANTHER" id="PTHR10978">
    <property type="entry name" value="SUCCINATE DEHYDROGENASE CYTOCHROME B560 SUBUNIT"/>
    <property type="match status" value="1"/>
</dbReference>
<keyword evidence="6 13" id="KW-0812">Transmembrane</keyword>
<dbReference type="NCBIfam" id="TIGR02970">
    <property type="entry name" value="succ_dehyd_cytB"/>
    <property type="match status" value="1"/>
</dbReference>
<dbReference type="PIRSF" id="PIRSF000178">
    <property type="entry name" value="SDH_cyt_b560"/>
    <property type="match status" value="1"/>
</dbReference>
<dbReference type="CDD" id="cd03499">
    <property type="entry name" value="SQR_TypeC_SdhC"/>
    <property type="match status" value="1"/>
</dbReference>